<dbReference type="RefSeq" id="WP_269033525.1">
    <property type="nucleotide sequence ID" value="NZ_CP114040.1"/>
</dbReference>
<name>A0ABY7GW28_9BACT</name>
<dbReference type="InterPro" id="IPR037883">
    <property type="entry name" value="Knr4/Smi1-like_sf"/>
</dbReference>
<dbReference type="Pfam" id="PF09346">
    <property type="entry name" value="SMI1_KNR4"/>
    <property type="match status" value="1"/>
</dbReference>
<accession>A0ABY7GW28</accession>
<evidence type="ECO:0000313" key="3">
    <source>
        <dbReference type="EMBL" id="WAS91161.1"/>
    </source>
</evidence>
<evidence type="ECO:0000313" key="4">
    <source>
        <dbReference type="Proteomes" id="UP001164459"/>
    </source>
</evidence>
<dbReference type="SUPFAM" id="SSF160631">
    <property type="entry name" value="SMI1/KNR4-like"/>
    <property type="match status" value="1"/>
</dbReference>
<protein>
    <submittedName>
        <fullName evidence="3">SMI1/KNR4 family protein</fullName>
    </submittedName>
</protein>
<dbReference type="SMART" id="SM00860">
    <property type="entry name" value="SMI1_KNR4"/>
    <property type="match status" value="1"/>
</dbReference>
<gene>
    <name evidence="3" type="ORF">O0S08_33660</name>
</gene>
<keyword evidence="4" id="KW-1185">Reference proteome</keyword>
<sequence length="302" mass="33037">MTGPDADARMNEDAPPARRLTRAAQRKLNELVAQGVPLARAMQQVRAEPGAFEQVAPAERPAPTPRPAWSGDRTDWERAVEKLQVLRELDRGYATFGARTHRYLLRPKATPRQLEAIEEKLGARLPPGLHAFYLTVGNGGAGPDHGLFAAAELKRRRPGTAYPGIEALRALGVRTQAQPPEPTYANLSPSRLTGIVTLLFSGCSLYSGVVCTGDVGRIVHWDDDRIVETDDTLVTWYERWLDDEIAQFKLVERMRDEGATIDAVVSAMKRLVPSGLSPAAKTSRARELVEAKLRGLSSEGAG</sequence>
<evidence type="ECO:0000259" key="2">
    <source>
        <dbReference type="SMART" id="SM00860"/>
    </source>
</evidence>
<reference evidence="3" key="1">
    <citation type="submission" date="2022-11" db="EMBL/GenBank/DDBJ databases">
        <title>Minimal conservation of predation-associated metabolite biosynthetic gene clusters underscores biosynthetic potential of Myxococcota including descriptions for ten novel species: Archangium lansinium sp. nov., Myxococcus landrumus sp. nov., Nannocystis bai.</title>
        <authorList>
            <person name="Ahearne A."/>
            <person name="Stevens C."/>
            <person name="Dowd S."/>
        </authorList>
    </citation>
    <scope>NUCLEOTIDE SEQUENCE</scope>
    <source>
        <strain evidence="3">Fl3</strain>
    </source>
</reference>
<organism evidence="3 4">
    <name type="scientific">Nannocystis punicea</name>
    <dbReference type="NCBI Taxonomy" id="2995304"/>
    <lineage>
        <taxon>Bacteria</taxon>
        <taxon>Pseudomonadati</taxon>
        <taxon>Myxococcota</taxon>
        <taxon>Polyangia</taxon>
        <taxon>Nannocystales</taxon>
        <taxon>Nannocystaceae</taxon>
        <taxon>Nannocystis</taxon>
    </lineage>
</organism>
<evidence type="ECO:0000256" key="1">
    <source>
        <dbReference type="SAM" id="MobiDB-lite"/>
    </source>
</evidence>
<dbReference type="EMBL" id="CP114040">
    <property type="protein sequence ID" value="WAS91161.1"/>
    <property type="molecule type" value="Genomic_DNA"/>
</dbReference>
<feature type="region of interest" description="Disordered" evidence="1">
    <location>
        <begin position="51"/>
        <end position="72"/>
    </location>
</feature>
<proteinExistence type="predicted"/>
<feature type="domain" description="Knr4/Smi1-like" evidence="2">
    <location>
        <begin position="108"/>
        <end position="243"/>
    </location>
</feature>
<dbReference type="Proteomes" id="UP001164459">
    <property type="component" value="Chromosome"/>
</dbReference>
<dbReference type="InterPro" id="IPR018958">
    <property type="entry name" value="Knr4/Smi1-like_dom"/>
</dbReference>